<dbReference type="GO" id="GO:0004577">
    <property type="term" value="F:N-acetylglucosaminyldiphosphodolichol N-acetylglucosaminyltransferase activity"/>
    <property type="evidence" value="ECO:0007669"/>
    <property type="project" value="TreeGrafter"/>
</dbReference>
<comment type="subunit">
    <text evidence="4 11">Heterodimer with ALG13 to form a functional enzyme.</text>
</comment>
<dbReference type="GO" id="GO:0043541">
    <property type="term" value="C:UDP-N-acetylglucosamine transferase complex"/>
    <property type="evidence" value="ECO:0007669"/>
    <property type="project" value="TreeGrafter"/>
</dbReference>
<evidence type="ECO:0000313" key="13">
    <source>
        <dbReference type="Proteomes" id="UP000031516"/>
    </source>
</evidence>
<evidence type="ECO:0000256" key="11">
    <source>
        <dbReference type="RuleBase" id="RU362127"/>
    </source>
</evidence>
<evidence type="ECO:0000256" key="3">
    <source>
        <dbReference type="ARBA" id="ARBA00009731"/>
    </source>
</evidence>
<comment type="caution">
    <text evidence="12">The sequence shown here is derived from an EMBL/GenBank/DDBJ whole genome shotgun (WGS) entry which is preliminary data.</text>
</comment>
<evidence type="ECO:0000256" key="4">
    <source>
        <dbReference type="ARBA" id="ARBA00011335"/>
    </source>
</evidence>
<keyword evidence="9" id="KW-0472">Membrane</keyword>
<dbReference type="EMBL" id="CCBQ010000047">
    <property type="protein sequence ID" value="CDO96233.1"/>
    <property type="molecule type" value="Genomic_DNA"/>
</dbReference>
<gene>
    <name evidence="11" type="primary">ALG14</name>
    <name evidence="12" type="ORF">KLDO_g4444</name>
</gene>
<dbReference type="PANTHER" id="PTHR12154">
    <property type="entry name" value="GLYCOSYL TRANSFERASE-RELATED"/>
    <property type="match status" value="1"/>
</dbReference>
<evidence type="ECO:0000256" key="9">
    <source>
        <dbReference type="ARBA" id="ARBA00023136"/>
    </source>
</evidence>
<evidence type="ECO:0000256" key="2">
    <source>
        <dbReference type="ARBA" id="ARBA00004590"/>
    </source>
</evidence>
<evidence type="ECO:0000313" key="12">
    <source>
        <dbReference type="EMBL" id="CDO96233.1"/>
    </source>
</evidence>
<evidence type="ECO:0000256" key="5">
    <source>
        <dbReference type="ARBA" id="ARBA00017467"/>
    </source>
</evidence>
<comment type="function">
    <text evidence="11">Involved in protein N-glycosylation. Essential for the second step of the dolichol-linked oligosaccharide pathway. Anchors the catalytic subunit ALG13 to the ER.</text>
</comment>
<evidence type="ECO:0000256" key="10">
    <source>
        <dbReference type="ARBA" id="ARBA00032062"/>
    </source>
</evidence>
<keyword evidence="13" id="KW-1185">Reference proteome</keyword>
<proteinExistence type="inferred from homology"/>
<keyword evidence="6" id="KW-0812">Transmembrane</keyword>
<reference evidence="12 13" key="1">
    <citation type="submission" date="2014-03" db="EMBL/GenBank/DDBJ databases">
        <title>The genome of Kluyveromyces dobzhanskii.</title>
        <authorList>
            <person name="Nystedt B."/>
            <person name="Astrom S."/>
        </authorList>
    </citation>
    <scope>NUCLEOTIDE SEQUENCE [LARGE SCALE GENOMIC DNA]</scope>
    <source>
        <strain evidence="12 13">CBS 2104</strain>
    </source>
</reference>
<evidence type="ECO:0000256" key="8">
    <source>
        <dbReference type="ARBA" id="ARBA00022989"/>
    </source>
</evidence>
<comment type="similarity">
    <text evidence="3 11">Belongs to the ALG14 family.</text>
</comment>
<keyword evidence="7 11" id="KW-0256">Endoplasmic reticulum</keyword>
<dbReference type="Proteomes" id="UP000031516">
    <property type="component" value="Unassembled WGS sequence"/>
</dbReference>
<evidence type="ECO:0000256" key="7">
    <source>
        <dbReference type="ARBA" id="ARBA00022824"/>
    </source>
</evidence>
<keyword evidence="8" id="KW-1133">Transmembrane helix</keyword>
<dbReference type="PANTHER" id="PTHR12154:SF4">
    <property type="entry name" value="UDP-N-ACETYLGLUCOSAMINE TRANSFERASE SUBUNIT ALG14 HOMOLOG"/>
    <property type="match status" value="1"/>
</dbReference>
<dbReference type="GO" id="GO:0006488">
    <property type="term" value="P:dolichol-linked oligosaccharide biosynthetic process"/>
    <property type="evidence" value="ECO:0007669"/>
    <property type="project" value="InterPro"/>
</dbReference>
<dbReference type="Gene3D" id="3.40.50.2000">
    <property type="entry name" value="Glycogen Phosphorylase B"/>
    <property type="match status" value="1"/>
</dbReference>
<organism evidence="12 13">
    <name type="scientific">Kluyveromyces dobzhanskii CBS 2104</name>
    <dbReference type="NCBI Taxonomy" id="1427455"/>
    <lineage>
        <taxon>Eukaryota</taxon>
        <taxon>Fungi</taxon>
        <taxon>Dikarya</taxon>
        <taxon>Ascomycota</taxon>
        <taxon>Saccharomycotina</taxon>
        <taxon>Saccharomycetes</taxon>
        <taxon>Saccharomycetales</taxon>
        <taxon>Saccharomycetaceae</taxon>
        <taxon>Kluyveromyces</taxon>
    </lineage>
</organism>
<dbReference type="GO" id="GO:0031965">
    <property type="term" value="C:nuclear membrane"/>
    <property type="evidence" value="ECO:0007669"/>
    <property type="project" value="UniProtKB-SubCell"/>
</dbReference>
<dbReference type="AlphaFoldDB" id="A0A0A8LDE6"/>
<dbReference type="Pfam" id="PF08660">
    <property type="entry name" value="Alg14"/>
    <property type="match status" value="1"/>
</dbReference>
<name>A0A0A8LDE6_9SACH</name>
<accession>A0A0A8LDE6</accession>
<sequence>MLLVTAWCLVLWCVTLFLVRICLVIPLFHGRAGARVAAKDGDIMSLTGRTKDLVLFVFLGSGGHTGEMLRLIENYRKVLIEGSAIIHVGYSDDDSLIKFKNKIEQISKRNSLQLKIQYHRFQKARDVGSSLIGSVRSILETVVRSMLLTYRIKSSMSGRPNLTLLNGPGTCCIIALWLKLYHIFLWQPSKIVYVESLARTNRLSLTGAILYPMADKFVVQWPDLLKNHPRAEHYGILV</sequence>
<protein>
    <recommendedName>
        <fullName evidence="5 11">UDP-N-acetylglucosamine transferase subunit ALG14</fullName>
    </recommendedName>
    <alternativeName>
        <fullName evidence="10 11">Asparagine-linked glycosylation protein 14</fullName>
    </alternativeName>
</protein>
<evidence type="ECO:0000256" key="1">
    <source>
        <dbReference type="ARBA" id="ARBA00004389"/>
    </source>
</evidence>
<dbReference type="InterPro" id="IPR013969">
    <property type="entry name" value="Oligosacch_biosynth_Alg14"/>
</dbReference>
<comment type="subcellular location">
    <subcellularLocation>
        <location evidence="1 11">Endoplasmic reticulum membrane</location>
        <topology evidence="1 11">Single-pass membrane protein</topology>
    </subcellularLocation>
    <subcellularLocation>
        <location evidence="2">Nucleus membrane</location>
        <topology evidence="2">Single-pass membrane protein</topology>
    </subcellularLocation>
</comment>
<evidence type="ECO:0000256" key="6">
    <source>
        <dbReference type="ARBA" id="ARBA00022692"/>
    </source>
</evidence>
<dbReference type="OrthoDB" id="17098at2759"/>